<reference evidence="3 4" key="1">
    <citation type="submission" date="2024-04" db="EMBL/GenBank/DDBJ databases">
        <title>Tritrichomonas musculus Genome.</title>
        <authorList>
            <person name="Alves-Ferreira E."/>
            <person name="Grigg M."/>
            <person name="Lorenzi H."/>
            <person name="Galac M."/>
        </authorList>
    </citation>
    <scope>NUCLEOTIDE SEQUENCE [LARGE SCALE GENOMIC DNA]</scope>
    <source>
        <strain evidence="3 4">EAF2021</strain>
    </source>
</reference>
<evidence type="ECO:0000256" key="2">
    <source>
        <dbReference type="SAM" id="SignalP"/>
    </source>
</evidence>
<protein>
    <recommendedName>
        <fullName evidence="5">Intimal thickness related receptor IRP domain-containing protein</fullName>
    </recommendedName>
</protein>
<feature type="signal peptide" evidence="2">
    <location>
        <begin position="1"/>
        <end position="15"/>
    </location>
</feature>
<feature type="transmembrane region" description="Helical" evidence="1">
    <location>
        <begin position="405"/>
        <end position="428"/>
    </location>
</feature>
<evidence type="ECO:0008006" key="5">
    <source>
        <dbReference type="Google" id="ProtNLM"/>
    </source>
</evidence>
<dbReference type="Proteomes" id="UP001470230">
    <property type="component" value="Unassembled WGS sequence"/>
</dbReference>
<name>A0ABR2IY18_9EUKA</name>
<keyword evidence="2" id="KW-0732">Signal</keyword>
<feature type="transmembrane region" description="Helical" evidence="1">
    <location>
        <begin position="251"/>
        <end position="274"/>
    </location>
</feature>
<feature type="transmembrane region" description="Helical" evidence="1">
    <location>
        <begin position="218"/>
        <end position="245"/>
    </location>
</feature>
<evidence type="ECO:0000313" key="4">
    <source>
        <dbReference type="Proteomes" id="UP001470230"/>
    </source>
</evidence>
<evidence type="ECO:0000313" key="3">
    <source>
        <dbReference type="EMBL" id="KAK8870529.1"/>
    </source>
</evidence>
<feature type="transmembrane region" description="Helical" evidence="1">
    <location>
        <begin position="448"/>
        <end position="470"/>
    </location>
</feature>
<evidence type="ECO:0000256" key="1">
    <source>
        <dbReference type="SAM" id="Phobius"/>
    </source>
</evidence>
<keyword evidence="1" id="KW-1133">Transmembrane helix</keyword>
<feature type="chain" id="PRO_5046972193" description="Intimal thickness related receptor IRP domain-containing protein" evidence="2">
    <location>
        <begin position="16"/>
        <end position="523"/>
    </location>
</feature>
<dbReference type="EMBL" id="JAPFFF010000014">
    <property type="protein sequence ID" value="KAK8870529.1"/>
    <property type="molecule type" value="Genomic_DNA"/>
</dbReference>
<accession>A0ABR2IY18</accession>
<keyword evidence="1" id="KW-0472">Membrane</keyword>
<comment type="caution">
    <text evidence="3">The sequence shown here is derived from an EMBL/GenBank/DDBJ whole genome shotgun (WGS) entry which is preliminary data.</text>
</comment>
<feature type="transmembrane region" description="Helical" evidence="1">
    <location>
        <begin position="175"/>
        <end position="197"/>
    </location>
</feature>
<organism evidence="3 4">
    <name type="scientific">Tritrichomonas musculus</name>
    <dbReference type="NCBI Taxonomy" id="1915356"/>
    <lineage>
        <taxon>Eukaryota</taxon>
        <taxon>Metamonada</taxon>
        <taxon>Parabasalia</taxon>
        <taxon>Tritrichomonadida</taxon>
        <taxon>Tritrichomonadidae</taxon>
        <taxon>Tritrichomonas</taxon>
    </lineage>
</organism>
<sequence>MFIFLFYLHIILSASLNIEDFTITVGCFNTEANPFSSKAPFFFRSFNAVSNSLIENSLILNFPKAQNPSYINFTTILIDDHIYNSTSPFVVDGGFFRIGVNGYKKRVKILDPSTHEPYIFNQFTITVSETFSKKDPMFLVKEMDSVPFQLGNNITFSFKLYISHFDNPPPEPDHLSLIVFICSIVTIISVIIFFFYFKSKGISITIIHLTDLWRIDLYFQNTTLLSSAGVNYIVTLTVFLFFFYSNLPEDFYLFTNISILSNSISVMMFGWINFFMSRKLFLPEYVAIELTFNSFCTFPFIIVSIFNSRYFHSFVGIGLVKSILVPLACLFLSYLVSVSFYEFSQYYFQKKLVICPREERHKYSLLSLIPSVKELIRFLTLGISFFIILKPVVDHCFLCFIDDYYFNPFLVASFILLYVSIISLISLFNGYRSINSFNNTWQTNHMSLNITISFFFSLYLIVEILFIRNYLFSFETLIYCAAFLSCIIPAIMLIGMAPSFYTKFFFFGFIYQSSDRNENSENN</sequence>
<gene>
    <name evidence="3" type="ORF">M9Y10_008413</name>
</gene>
<feature type="transmembrane region" description="Helical" evidence="1">
    <location>
        <begin position="318"/>
        <end position="341"/>
    </location>
</feature>
<keyword evidence="4" id="KW-1185">Reference proteome</keyword>
<feature type="transmembrane region" description="Helical" evidence="1">
    <location>
        <begin position="375"/>
        <end position="393"/>
    </location>
</feature>
<keyword evidence="1" id="KW-0812">Transmembrane</keyword>
<feature type="transmembrane region" description="Helical" evidence="1">
    <location>
        <begin position="286"/>
        <end position="306"/>
    </location>
</feature>
<proteinExistence type="predicted"/>